<dbReference type="EMBL" id="AHAT01031587">
    <property type="status" value="NOT_ANNOTATED_CDS"/>
    <property type="molecule type" value="Genomic_DNA"/>
</dbReference>
<dbReference type="HOGENOM" id="CLU_034302_3_0_1"/>
<sequence length="224" mass="26037">MRDTIRLVYLFIYNLLQFCGHTWIFSNMTARVFSFGKDALADTFYSIGVVMSLCQLLSVLELFHILDGIENSKLLPRFLQVLERNFILFVVIVSQEEMQSRYIVCMLFYLWNILGLLQYPYGLLSLISTPSYNFTWAHFTLWIPVYPLAVLAEVITVYQSLPFFETLGTFSFNVTLPAPIYIHFPYVLQIYMPVLAVGACINISQLLVERNQQLEGNNKKLKRK</sequence>
<dbReference type="PANTHER" id="PTHR11035">
    <property type="entry name" value="VERY-LONG-CHAIN (3R)-3-HYDROXYACYL-COA DEHYDRATASE"/>
    <property type="match status" value="1"/>
</dbReference>
<evidence type="ECO:0000256" key="11">
    <source>
        <dbReference type="ARBA" id="ARBA00023160"/>
    </source>
</evidence>
<dbReference type="GeneTree" id="ENSGT00530000062962"/>
<keyword evidence="15" id="KW-0256">Endoplasmic reticulum</keyword>
<keyword evidence="7 15" id="KW-0276">Fatty acid metabolism</keyword>
<comment type="subcellular location">
    <subcellularLocation>
        <location evidence="15">Endoplasmic reticulum membrane</location>
        <topology evidence="15">Multi-pass membrane protein</topology>
    </subcellularLocation>
    <subcellularLocation>
        <location evidence="1">Membrane</location>
        <topology evidence="1">Multi-pass membrane protein</topology>
    </subcellularLocation>
</comment>
<dbReference type="KEGG" id="loc:102691334"/>
<dbReference type="GO" id="GO:0005789">
    <property type="term" value="C:endoplasmic reticulum membrane"/>
    <property type="evidence" value="ECO:0000318"/>
    <property type="project" value="GO_Central"/>
</dbReference>
<evidence type="ECO:0000256" key="8">
    <source>
        <dbReference type="ARBA" id="ARBA00022989"/>
    </source>
</evidence>
<evidence type="ECO:0000256" key="15">
    <source>
        <dbReference type="RuleBase" id="RU363109"/>
    </source>
</evidence>
<dbReference type="RefSeq" id="XP_015200644.1">
    <property type="nucleotide sequence ID" value="XM_015345158.2"/>
</dbReference>
<reference evidence="16" key="2">
    <citation type="submission" date="2025-08" db="UniProtKB">
        <authorList>
            <consortium name="Ensembl"/>
        </authorList>
    </citation>
    <scope>IDENTIFICATION</scope>
</reference>
<reference evidence="16" key="3">
    <citation type="submission" date="2025-09" db="UniProtKB">
        <authorList>
            <consortium name="Ensembl"/>
        </authorList>
    </citation>
    <scope>IDENTIFICATION</scope>
</reference>
<keyword evidence="12 15" id="KW-0456">Lyase</keyword>
<feature type="transmembrane region" description="Helical" evidence="15">
    <location>
        <begin position="139"/>
        <end position="160"/>
    </location>
</feature>
<comment type="function">
    <text evidence="15">Catalyzes the third of the four reactions of the long-chain fatty acids elongation cycle. This endoplasmic reticulum-bound enzymatic process, allows the addition of two carbons to the chain of long- and very long-chain fatty acids/VLCFAs per cycle. This enzyme catalyzes the dehydration of the 3-hydroxyacyl-CoA intermediate into trans-2,3-enoyl-CoA, within each cycle of fatty acid elongation. Thereby, it participates to the production of VLCFAs of different chain lengths that are involved in multiple biological processes as precursors of membrane lipids and lipid mediators.</text>
</comment>
<reference evidence="17" key="1">
    <citation type="submission" date="2011-12" db="EMBL/GenBank/DDBJ databases">
        <title>The Draft Genome of Lepisosteus oculatus.</title>
        <authorList>
            <consortium name="The Broad Institute Genome Assembly &amp; Analysis Group"/>
            <consortium name="Computational R&amp;D Group"/>
            <consortium name="and Sequencing Platform"/>
            <person name="Di Palma F."/>
            <person name="Alfoldi J."/>
            <person name="Johnson J."/>
            <person name="Berlin A."/>
            <person name="Gnerre S."/>
            <person name="Jaffe D."/>
            <person name="MacCallum I."/>
            <person name="Young S."/>
            <person name="Walker B.J."/>
            <person name="Lander E.S."/>
            <person name="Lindblad-Toh K."/>
        </authorList>
    </citation>
    <scope>NUCLEOTIDE SEQUENCE [LARGE SCALE GENOMIC DNA]</scope>
</reference>
<dbReference type="Bgee" id="ENSLOCG00000011238">
    <property type="expression patterns" value="Expressed in bone element and 12 other cell types or tissues"/>
</dbReference>
<dbReference type="AlphaFoldDB" id="W5MZJ9"/>
<dbReference type="CTD" id="401494"/>
<feature type="transmembrane region" description="Helical" evidence="15">
    <location>
        <begin position="101"/>
        <end position="127"/>
    </location>
</feature>
<keyword evidence="11 15" id="KW-0275">Fatty acid biosynthesis</keyword>
<dbReference type="STRING" id="7918.ENSLOCP00000013808"/>
<evidence type="ECO:0000256" key="6">
    <source>
        <dbReference type="ARBA" id="ARBA00022692"/>
    </source>
</evidence>
<evidence type="ECO:0000256" key="7">
    <source>
        <dbReference type="ARBA" id="ARBA00022832"/>
    </source>
</evidence>
<name>W5MZJ9_LEPOC</name>
<keyword evidence="17" id="KW-1185">Reference proteome</keyword>
<proteinExistence type="inferred from homology"/>
<evidence type="ECO:0000256" key="3">
    <source>
        <dbReference type="ARBA" id="ARBA00007811"/>
    </source>
</evidence>
<feature type="transmembrane region" description="Helical" evidence="15">
    <location>
        <begin position="7"/>
        <end position="24"/>
    </location>
</feature>
<dbReference type="Pfam" id="PF04387">
    <property type="entry name" value="PTPLA"/>
    <property type="match status" value="1"/>
</dbReference>
<dbReference type="InParanoid" id="W5MZJ9"/>
<protein>
    <recommendedName>
        <fullName evidence="4 15">Very-long-chain (3R)-3-hydroxyacyl-CoA dehydratase</fullName>
        <ecNumber evidence="4 15">4.2.1.134</ecNumber>
    </recommendedName>
</protein>
<accession>W5MZJ9</accession>
<feature type="transmembrane region" description="Helical" evidence="15">
    <location>
        <begin position="44"/>
        <end position="66"/>
    </location>
</feature>
<dbReference type="OrthoDB" id="46988at2759"/>
<dbReference type="Ensembl" id="ENSLOCT00000013837.1">
    <property type="protein sequence ID" value="ENSLOCP00000013808.1"/>
    <property type="gene ID" value="ENSLOCG00000011238.1"/>
</dbReference>
<dbReference type="GO" id="GO:0018812">
    <property type="term" value="F:3-hydroxyacyl-CoA dehydratase activity"/>
    <property type="evidence" value="ECO:0000318"/>
    <property type="project" value="GO_Central"/>
</dbReference>
<evidence type="ECO:0000256" key="4">
    <source>
        <dbReference type="ARBA" id="ARBA00013122"/>
    </source>
</evidence>
<evidence type="ECO:0000313" key="17">
    <source>
        <dbReference type="Proteomes" id="UP000018468"/>
    </source>
</evidence>
<feature type="transmembrane region" description="Helical" evidence="15">
    <location>
        <begin position="180"/>
        <end position="203"/>
    </location>
</feature>
<evidence type="ECO:0000256" key="14">
    <source>
        <dbReference type="ARBA" id="ARBA00023727"/>
    </source>
</evidence>
<comment type="catalytic activity">
    <reaction evidence="14">
        <text>a very-long-chain (3R)-3-hydroxyacyl-CoA = a very-long-chain (2E)-enoyl-CoA + H2O</text>
        <dbReference type="Rhea" id="RHEA:45812"/>
        <dbReference type="ChEBI" id="CHEBI:15377"/>
        <dbReference type="ChEBI" id="CHEBI:83728"/>
        <dbReference type="ChEBI" id="CHEBI:85440"/>
        <dbReference type="EC" id="4.2.1.134"/>
    </reaction>
    <physiologicalReaction direction="left-to-right" evidence="14">
        <dbReference type="Rhea" id="RHEA:45813"/>
    </physiologicalReaction>
</comment>
<comment type="pathway">
    <text evidence="2 15">Lipid metabolism; fatty acid biosynthesis.</text>
</comment>
<organism evidence="16 17">
    <name type="scientific">Lepisosteus oculatus</name>
    <name type="common">Spotted gar</name>
    <dbReference type="NCBI Taxonomy" id="7918"/>
    <lineage>
        <taxon>Eukaryota</taxon>
        <taxon>Metazoa</taxon>
        <taxon>Chordata</taxon>
        <taxon>Craniata</taxon>
        <taxon>Vertebrata</taxon>
        <taxon>Euteleostomi</taxon>
        <taxon>Actinopterygii</taxon>
        <taxon>Neopterygii</taxon>
        <taxon>Holostei</taxon>
        <taxon>Semionotiformes</taxon>
        <taxon>Lepisosteidae</taxon>
        <taxon>Lepisosteus</taxon>
    </lineage>
</organism>
<evidence type="ECO:0000256" key="10">
    <source>
        <dbReference type="ARBA" id="ARBA00023136"/>
    </source>
</evidence>
<dbReference type="eggNOG" id="KOG3187">
    <property type="taxonomic scope" value="Eukaryota"/>
</dbReference>
<dbReference type="PANTHER" id="PTHR11035:SF16">
    <property type="entry name" value="VERY-LONG-CHAIN (3R)-3-HYDROXYACYL-COA DEHYDRATASE 4"/>
    <property type="match status" value="1"/>
</dbReference>
<dbReference type="GO" id="GO:0030497">
    <property type="term" value="P:fatty acid elongation"/>
    <property type="evidence" value="ECO:0000318"/>
    <property type="project" value="GO_Central"/>
</dbReference>
<evidence type="ECO:0000256" key="13">
    <source>
        <dbReference type="ARBA" id="ARBA00023688"/>
    </source>
</evidence>
<keyword evidence="5 15" id="KW-0444">Lipid biosynthesis</keyword>
<evidence type="ECO:0000256" key="2">
    <source>
        <dbReference type="ARBA" id="ARBA00005194"/>
    </source>
</evidence>
<keyword evidence="10 15" id="KW-0472">Membrane</keyword>
<keyword evidence="6 15" id="KW-0812">Transmembrane</keyword>
<dbReference type="OMA" id="CGHTWIF"/>
<evidence type="ECO:0000256" key="9">
    <source>
        <dbReference type="ARBA" id="ARBA00023098"/>
    </source>
</evidence>
<keyword evidence="8 15" id="KW-1133">Transmembrane helix</keyword>
<keyword evidence="9 15" id="KW-0443">Lipid metabolism</keyword>
<dbReference type="GO" id="GO:0042761">
    <property type="term" value="P:very long-chain fatty acid biosynthetic process"/>
    <property type="evidence" value="ECO:0000318"/>
    <property type="project" value="GO_Central"/>
</dbReference>
<dbReference type="EC" id="4.2.1.134" evidence="4 15"/>
<evidence type="ECO:0000313" key="16">
    <source>
        <dbReference type="Ensembl" id="ENSLOCP00000013808.1"/>
    </source>
</evidence>
<dbReference type="GeneID" id="102691334"/>
<dbReference type="GO" id="GO:0102158">
    <property type="term" value="F:very-long-chain (3R)-3-hydroxyacyl-CoA dehydratase activity"/>
    <property type="evidence" value="ECO:0007669"/>
    <property type="project" value="UniProtKB-EC"/>
</dbReference>
<dbReference type="InterPro" id="IPR007482">
    <property type="entry name" value="Tyr_Pase-like_PTPLA"/>
</dbReference>
<dbReference type="UniPathway" id="UPA00094"/>
<dbReference type="Proteomes" id="UP000018468">
    <property type="component" value="Linkage group LG4"/>
</dbReference>
<dbReference type="GO" id="GO:0030148">
    <property type="term" value="P:sphingolipid biosynthetic process"/>
    <property type="evidence" value="ECO:0000318"/>
    <property type="project" value="GO_Central"/>
</dbReference>
<comment type="catalytic activity">
    <reaction evidence="13">
        <text>(3R)-hydroxyhexadecanoyl-CoA = (2E)-hexadecenoyl-CoA + H2O</text>
        <dbReference type="Rhea" id="RHEA:39159"/>
        <dbReference type="ChEBI" id="CHEBI:15377"/>
        <dbReference type="ChEBI" id="CHEBI:61526"/>
        <dbReference type="ChEBI" id="CHEBI:74278"/>
    </reaction>
    <physiologicalReaction direction="left-to-right" evidence="13">
        <dbReference type="Rhea" id="RHEA:39160"/>
    </physiologicalReaction>
</comment>
<comment type="similarity">
    <text evidence="3 15">Belongs to the very long-chain fatty acids dehydratase HACD family.</text>
</comment>
<evidence type="ECO:0000256" key="12">
    <source>
        <dbReference type="ARBA" id="ARBA00023239"/>
    </source>
</evidence>
<evidence type="ECO:0000256" key="1">
    <source>
        <dbReference type="ARBA" id="ARBA00004141"/>
    </source>
</evidence>
<evidence type="ECO:0000256" key="5">
    <source>
        <dbReference type="ARBA" id="ARBA00022516"/>
    </source>
</evidence>